<feature type="region of interest" description="Disordered" evidence="7">
    <location>
        <begin position="22"/>
        <end position="124"/>
    </location>
</feature>
<feature type="compositionally biased region" description="Low complexity" evidence="7">
    <location>
        <begin position="713"/>
        <end position="729"/>
    </location>
</feature>
<keyword evidence="3 6" id="KW-0547">Nucleotide-binding</keyword>
<dbReference type="OrthoDB" id="540795at2759"/>
<dbReference type="PANTHER" id="PTHR44329">
    <property type="entry name" value="SERINE/THREONINE-PROTEIN KINASE TNNI3K-RELATED"/>
    <property type="match status" value="1"/>
</dbReference>
<dbReference type="InParanoid" id="A0A2K3DQZ1"/>
<dbReference type="InterPro" id="IPR017441">
    <property type="entry name" value="Protein_kinase_ATP_BS"/>
</dbReference>
<feature type="region of interest" description="Disordered" evidence="7">
    <location>
        <begin position="452"/>
        <end position="495"/>
    </location>
</feature>
<evidence type="ECO:0000256" key="2">
    <source>
        <dbReference type="ARBA" id="ARBA00022679"/>
    </source>
</evidence>
<sequence>MPGGKLRALWRKWRDRPEYREQELLSQPASPAVGSKPETIPIPSSQAARSYGNKHADKTCGFDDSLPAPAEATRGLGVGGSTQEARPPLAASLSAGVPSCQPRQATNSGDDACRQGPAGAAPHRASSLGALPPCHLLVPARYTGSARRSSCCAPVLPSSTLEGEISTQTSVESYDRALVLGEAVSPEFGTPGWERALTQQIAACTGLSTTASSRRASESAGFLPIMSTSVLLSGGNALPSTHAAASTGPLAYPPPLPPSGGQFASISSVSPARAPSQQPIARAQPPLHPSGQQQQQQQLLLLKSMQRGSVQQSAPQPRAPRRVSATTAPGTDTPVEAQPQSELSFGRAVQGVVAPPPPACTPRIDGAADMLADYDDDVDYLLQQEPPRYPPQQDRARNCRRSSCDQSMFLDAVPAPAPASPVGGSRGVGASASVPLPAPLSLSPAPPVHLQQFRRHSSTSVPQPASLLSGGRSSGSSVYPSSTLPPLPQSHSLALPPTPQSLSVRVCNPYAAQQQAPLPGFGQVVLPQQLLHKAAEHGANLHIDLRRDVTVDGNRALGSGQFGTVFAGTYRGAPVAVKSLRPLMQGCTIDDLEVFVQEVTVLCTLRHPSIVQLLGACLQPPDICLVEELCATSLDAVLHRRDTVRDPAAATYAPAPTPATTTTAAAGGHKNGSVTGSVAAGGAGGASPFGVLAAAFPEALAGLEGASAGGASGRPSPSHSRPSPVAAGTAAAGAAPVPVAQPPARGSPLPLFRVLEIALDVALGMQYLHSRAPAVVHRDLKPSNILLDAEGRAKIGDFGLARLAYNAYIDTARPETGSMAYMAPECWDPVLGGGLTDKMDIFSYGVVLWELCTGERPWAHCRTTDFVSKVVSRGARLPVPTNDNACPYALRCLISSCTEERPSERPAVAHIVAELQRMLKYTRRTADC</sequence>
<dbReference type="Gramene" id="PNW82954">
    <property type="protein sequence ID" value="PNW82954"/>
    <property type="gene ID" value="CHLRE_06g301000v5"/>
</dbReference>
<feature type="region of interest" description="Disordered" evidence="7">
    <location>
        <begin position="649"/>
        <end position="670"/>
    </location>
</feature>
<keyword evidence="5 6" id="KW-0067">ATP-binding</keyword>
<keyword evidence="10" id="KW-1185">Reference proteome</keyword>
<dbReference type="SMART" id="SM00220">
    <property type="entry name" value="S_TKc"/>
    <property type="match status" value="1"/>
</dbReference>
<dbReference type="InterPro" id="IPR051681">
    <property type="entry name" value="Ser/Thr_Kinases-Pseudokinases"/>
</dbReference>
<feature type="binding site" evidence="6">
    <location>
        <position position="578"/>
    </location>
    <ligand>
        <name>ATP</name>
        <dbReference type="ChEBI" id="CHEBI:30616"/>
    </ligand>
</feature>
<feature type="region of interest" description="Disordered" evidence="7">
    <location>
        <begin position="706"/>
        <end position="729"/>
    </location>
</feature>
<dbReference type="InterPro" id="IPR011009">
    <property type="entry name" value="Kinase-like_dom_sf"/>
</dbReference>
<dbReference type="GO" id="GO:0007165">
    <property type="term" value="P:signal transduction"/>
    <property type="evidence" value="ECO:0000318"/>
    <property type="project" value="GO_Central"/>
</dbReference>
<dbReference type="PROSITE" id="PS00108">
    <property type="entry name" value="PROTEIN_KINASE_ST"/>
    <property type="match status" value="1"/>
</dbReference>
<dbReference type="InterPro" id="IPR000719">
    <property type="entry name" value="Prot_kinase_dom"/>
</dbReference>
<dbReference type="InterPro" id="IPR001245">
    <property type="entry name" value="Ser-Thr/Tyr_kinase_cat_dom"/>
</dbReference>
<evidence type="ECO:0000256" key="3">
    <source>
        <dbReference type="ARBA" id="ARBA00022741"/>
    </source>
</evidence>
<dbReference type="ExpressionAtlas" id="A0A2K3DQZ1">
    <property type="expression patterns" value="baseline"/>
</dbReference>
<dbReference type="GO" id="GO:0005524">
    <property type="term" value="F:ATP binding"/>
    <property type="evidence" value="ECO:0007669"/>
    <property type="project" value="UniProtKB-UniRule"/>
</dbReference>
<feature type="compositionally biased region" description="Polar residues" evidence="7">
    <location>
        <begin position="262"/>
        <end position="279"/>
    </location>
</feature>
<dbReference type="Gene3D" id="3.30.200.20">
    <property type="entry name" value="Phosphorylase Kinase, domain 1"/>
    <property type="match status" value="1"/>
</dbReference>
<dbReference type="Proteomes" id="UP000006906">
    <property type="component" value="Chromosome 6"/>
</dbReference>
<feature type="compositionally biased region" description="Low complexity" evidence="7">
    <location>
        <begin position="464"/>
        <end position="482"/>
    </location>
</feature>
<dbReference type="STRING" id="3055.A0A2K3DQZ1"/>
<evidence type="ECO:0000256" key="4">
    <source>
        <dbReference type="ARBA" id="ARBA00022777"/>
    </source>
</evidence>
<keyword evidence="4" id="KW-0418">Kinase</keyword>
<dbReference type="GeneID" id="5716968"/>
<dbReference type="Gene3D" id="1.10.510.10">
    <property type="entry name" value="Transferase(Phosphotransferase) domain 1"/>
    <property type="match status" value="1"/>
</dbReference>
<accession>A0A2K3DQZ1</accession>
<feature type="domain" description="Protein kinase" evidence="8">
    <location>
        <begin position="551"/>
        <end position="919"/>
    </location>
</feature>
<dbReference type="EMBL" id="CM008967">
    <property type="protein sequence ID" value="PNW82954.1"/>
    <property type="molecule type" value="Genomic_DNA"/>
</dbReference>
<dbReference type="RefSeq" id="XP_042924305.1">
    <property type="nucleotide sequence ID" value="XM_043063599.1"/>
</dbReference>
<feature type="compositionally biased region" description="Low complexity" evidence="7">
    <location>
        <begin position="292"/>
        <end position="302"/>
    </location>
</feature>
<keyword evidence="1" id="KW-0723">Serine/threonine-protein kinase</keyword>
<feature type="region of interest" description="Disordered" evidence="7">
    <location>
        <begin position="240"/>
        <end position="340"/>
    </location>
</feature>
<gene>
    <name evidence="9" type="ORF">CHLRE_06g301000v5</name>
</gene>
<dbReference type="InterPro" id="IPR008271">
    <property type="entry name" value="Ser/Thr_kinase_AS"/>
</dbReference>
<dbReference type="SUPFAM" id="SSF56112">
    <property type="entry name" value="Protein kinase-like (PK-like)"/>
    <property type="match status" value="1"/>
</dbReference>
<evidence type="ECO:0000256" key="1">
    <source>
        <dbReference type="ARBA" id="ARBA00022527"/>
    </source>
</evidence>
<dbReference type="KEGG" id="cre:CHLRE_06g301000v5"/>
<keyword evidence="2" id="KW-0808">Transferase</keyword>
<dbReference type="AlphaFoldDB" id="A0A2K3DQZ1"/>
<dbReference type="PROSITE" id="PS50011">
    <property type="entry name" value="PROTEIN_KINASE_DOM"/>
    <property type="match status" value="1"/>
</dbReference>
<organism evidence="9 10">
    <name type="scientific">Chlamydomonas reinhardtii</name>
    <name type="common">Chlamydomonas smithii</name>
    <dbReference type="NCBI Taxonomy" id="3055"/>
    <lineage>
        <taxon>Eukaryota</taxon>
        <taxon>Viridiplantae</taxon>
        <taxon>Chlorophyta</taxon>
        <taxon>core chlorophytes</taxon>
        <taxon>Chlorophyceae</taxon>
        <taxon>CS clade</taxon>
        <taxon>Chlamydomonadales</taxon>
        <taxon>Chlamydomonadaceae</taxon>
        <taxon>Chlamydomonas</taxon>
    </lineage>
</organism>
<dbReference type="PROSITE" id="PS00107">
    <property type="entry name" value="PROTEIN_KINASE_ATP"/>
    <property type="match status" value="1"/>
</dbReference>
<evidence type="ECO:0000256" key="5">
    <source>
        <dbReference type="ARBA" id="ARBA00022840"/>
    </source>
</evidence>
<evidence type="ECO:0000313" key="10">
    <source>
        <dbReference type="Proteomes" id="UP000006906"/>
    </source>
</evidence>
<dbReference type="PaxDb" id="3055-EDP05164"/>
<evidence type="ECO:0000313" key="9">
    <source>
        <dbReference type="EMBL" id="PNW82954.1"/>
    </source>
</evidence>
<evidence type="ECO:0000256" key="6">
    <source>
        <dbReference type="PROSITE-ProRule" id="PRU10141"/>
    </source>
</evidence>
<dbReference type="Pfam" id="PF07714">
    <property type="entry name" value="PK_Tyr_Ser-Thr"/>
    <property type="match status" value="1"/>
</dbReference>
<feature type="compositionally biased region" description="Polar residues" evidence="7">
    <location>
        <begin position="306"/>
        <end position="315"/>
    </location>
</feature>
<evidence type="ECO:0000256" key="7">
    <source>
        <dbReference type="SAM" id="MobiDB-lite"/>
    </source>
</evidence>
<proteinExistence type="predicted"/>
<dbReference type="PANTHER" id="PTHR44329:SF214">
    <property type="entry name" value="PROTEIN KINASE DOMAIN-CONTAINING PROTEIN"/>
    <property type="match status" value="1"/>
</dbReference>
<dbReference type="GO" id="GO:0004674">
    <property type="term" value="F:protein serine/threonine kinase activity"/>
    <property type="evidence" value="ECO:0000318"/>
    <property type="project" value="GO_Central"/>
</dbReference>
<name>A0A2K3DQZ1_CHLRE</name>
<evidence type="ECO:0000259" key="8">
    <source>
        <dbReference type="PROSITE" id="PS50011"/>
    </source>
</evidence>
<reference evidence="9 10" key="1">
    <citation type="journal article" date="2007" name="Science">
        <title>The Chlamydomonas genome reveals the evolution of key animal and plant functions.</title>
        <authorList>
            <person name="Merchant S.S."/>
            <person name="Prochnik S.E."/>
            <person name="Vallon O."/>
            <person name="Harris E.H."/>
            <person name="Karpowicz S.J."/>
            <person name="Witman G.B."/>
            <person name="Terry A."/>
            <person name="Salamov A."/>
            <person name="Fritz-Laylin L.K."/>
            <person name="Marechal-Drouard L."/>
            <person name="Marshall W.F."/>
            <person name="Qu L.H."/>
            <person name="Nelson D.R."/>
            <person name="Sanderfoot A.A."/>
            <person name="Spalding M.H."/>
            <person name="Kapitonov V.V."/>
            <person name="Ren Q."/>
            <person name="Ferris P."/>
            <person name="Lindquist E."/>
            <person name="Shapiro H."/>
            <person name="Lucas S.M."/>
            <person name="Grimwood J."/>
            <person name="Schmutz J."/>
            <person name="Cardol P."/>
            <person name="Cerutti H."/>
            <person name="Chanfreau G."/>
            <person name="Chen C.L."/>
            <person name="Cognat V."/>
            <person name="Croft M.T."/>
            <person name="Dent R."/>
            <person name="Dutcher S."/>
            <person name="Fernandez E."/>
            <person name="Fukuzawa H."/>
            <person name="Gonzalez-Ballester D."/>
            <person name="Gonzalez-Halphen D."/>
            <person name="Hallmann A."/>
            <person name="Hanikenne M."/>
            <person name="Hippler M."/>
            <person name="Inwood W."/>
            <person name="Jabbari K."/>
            <person name="Kalanon M."/>
            <person name="Kuras R."/>
            <person name="Lefebvre P.A."/>
            <person name="Lemaire S.D."/>
            <person name="Lobanov A.V."/>
            <person name="Lohr M."/>
            <person name="Manuell A."/>
            <person name="Meier I."/>
            <person name="Mets L."/>
            <person name="Mittag M."/>
            <person name="Mittelmeier T."/>
            <person name="Moroney J.V."/>
            <person name="Moseley J."/>
            <person name="Napoli C."/>
            <person name="Nedelcu A.M."/>
            <person name="Niyogi K."/>
            <person name="Novoselov S.V."/>
            <person name="Paulsen I.T."/>
            <person name="Pazour G."/>
            <person name="Purton S."/>
            <person name="Ral J.P."/>
            <person name="Riano-Pachon D.M."/>
            <person name="Riekhof W."/>
            <person name="Rymarquis L."/>
            <person name="Schroda M."/>
            <person name="Stern D."/>
            <person name="Umen J."/>
            <person name="Willows R."/>
            <person name="Wilson N."/>
            <person name="Zimmer S.L."/>
            <person name="Allmer J."/>
            <person name="Balk J."/>
            <person name="Bisova K."/>
            <person name="Chen C.J."/>
            <person name="Elias M."/>
            <person name="Gendler K."/>
            <person name="Hauser C."/>
            <person name="Lamb M.R."/>
            <person name="Ledford H."/>
            <person name="Long J.C."/>
            <person name="Minagawa J."/>
            <person name="Page M.D."/>
            <person name="Pan J."/>
            <person name="Pootakham W."/>
            <person name="Roje S."/>
            <person name="Rose A."/>
            <person name="Stahlberg E."/>
            <person name="Terauchi A.M."/>
            <person name="Yang P."/>
            <person name="Ball S."/>
            <person name="Bowler C."/>
            <person name="Dieckmann C.L."/>
            <person name="Gladyshev V.N."/>
            <person name="Green P."/>
            <person name="Jorgensen R."/>
            <person name="Mayfield S."/>
            <person name="Mueller-Roeber B."/>
            <person name="Rajamani S."/>
            <person name="Sayre R.T."/>
            <person name="Brokstein P."/>
            <person name="Dubchak I."/>
            <person name="Goodstein D."/>
            <person name="Hornick L."/>
            <person name="Huang Y.W."/>
            <person name="Jhaveri J."/>
            <person name="Luo Y."/>
            <person name="Martinez D."/>
            <person name="Ngau W.C."/>
            <person name="Otillar B."/>
            <person name="Poliakov A."/>
            <person name="Porter A."/>
            <person name="Szajkowski L."/>
            <person name="Werner G."/>
            <person name="Zhou K."/>
            <person name="Grigoriev I.V."/>
            <person name="Rokhsar D.S."/>
            <person name="Grossman A.R."/>
        </authorList>
    </citation>
    <scope>NUCLEOTIDE SEQUENCE [LARGE SCALE GENOMIC DNA]</scope>
    <source>
        <strain evidence="10">CC-503</strain>
    </source>
</reference>
<protein>
    <recommendedName>
        <fullName evidence="8">Protein kinase domain-containing protein</fullName>
    </recommendedName>
</protein>